<dbReference type="Proteomes" id="UP000285060">
    <property type="component" value="Unassembled WGS sequence"/>
</dbReference>
<gene>
    <name evidence="5" type="ORF">DYB32_005600</name>
</gene>
<feature type="domain" description="ATPase AAA-type core" evidence="3">
    <location>
        <begin position="2"/>
        <end position="121"/>
    </location>
</feature>
<dbReference type="InterPro" id="IPR050168">
    <property type="entry name" value="AAA_ATPase_domain"/>
</dbReference>
<keyword evidence="2" id="KW-0067">ATP-binding</keyword>
<name>A0A418AU13_9STRA</name>
<protein>
    <recommendedName>
        <fullName evidence="7">ATPase AAA-type core domain-containing protein</fullName>
    </recommendedName>
</protein>
<proteinExistence type="predicted"/>
<evidence type="ECO:0000259" key="4">
    <source>
        <dbReference type="Pfam" id="PF17862"/>
    </source>
</evidence>
<evidence type="ECO:0000256" key="2">
    <source>
        <dbReference type="ARBA" id="ARBA00022840"/>
    </source>
</evidence>
<evidence type="ECO:0000259" key="3">
    <source>
        <dbReference type="Pfam" id="PF00004"/>
    </source>
</evidence>
<dbReference type="Gene3D" id="1.10.8.60">
    <property type="match status" value="1"/>
</dbReference>
<comment type="caution">
    <text evidence="5">The sequence shown here is derived from an EMBL/GenBank/DDBJ whole genome shotgun (WGS) entry which is preliminary data.</text>
</comment>
<evidence type="ECO:0000313" key="5">
    <source>
        <dbReference type="EMBL" id="RHY28910.1"/>
    </source>
</evidence>
<dbReference type="InterPro" id="IPR041569">
    <property type="entry name" value="AAA_lid_3"/>
</dbReference>
<dbReference type="Pfam" id="PF00004">
    <property type="entry name" value="AAA"/>
    <property type="match status" value="1"/>
</dbReference>
<keyword evidence="1" id="KW-0547">Nucleotide-binding</keyword>
<dbReference type="SUPFAM" id="SSF52540">
    <property type="entry name" value="P-loop containing nucleoside triphosphate hydrolases"/>
    <property type="match status" value="1"/>
</dbReference>
<dbReference type="Pfam" id="PF17862">
    <property type="entry name" value="AAA_lid_3"/>
    <property type="match status" value="1"/>
</dbReference>
<dbReference type="PANTHER" id="PTHR23077:SF171">
    <property type="entry name" value="NUCLEAR VALOSIN-CONTAINING PROTEIN-LIKE"/>
    <property type="match status" value="1"/>
</dbReference>
<evidence type="ECO:0000256" key="1">
    <source>
        <dbReference type="ARBA" id="ARBA00022741"/>
    </source>
</evidence>
<evidence type="ECO:0008006" key="7">
    <source>
        <dbReference type="Google" id="ProtNLM"/>
    </source>
</evidence>
<dbReference type="GO" id="GO:0005524">
    <property type="term" value="F:ATP binding"/>
    <property type="evidence" value="ECO:0007669"/>
    <property type="project" value="UniProtKB-KW"/>
</dbReference>
<sequence length="262" mass="28688">MGSGKTSAVHHLAHTHNATLLELDATVLALQTPMVSSLERPFLACFTAALHMQPAVVCIKHIERLFPKTLDGPAATRIADFCNALNTMQLEHARVAVVATVVDTARLVPRVRQCFQDEIDMEMGSRMASQLLQEIDALRALRHQNASEHYVFVLAATNCVDAIDDAFLQPGRFEHVVHVGHPDAAGRRQILDLVRSKMPWDELVDVDDLVADTEGLSAAELVSVARMAAVLALANDEASVSMDHLRQALLTTLERYHATYAG</sequence>
<keyword evidence="6" id="KW-1185">Reference proteome</keyword>
<dbReference type="GO" id="GO:0016887">
    <property type="term" value="F:ATP hydrolysis activity"/>
    <property type="evidence" value="ECO:0007669"/>
    <property type="project" value="InterPro"/>
</dbReference>
<dbReference type="Gene3D" id="3.40.50.300">
    <property type="entry name" value="P-loop containing nucleotide triphosphate hydrolases"/>
    <property type="match status" value="1"/>
</dbReference>
<dbReference type="EMBL" id="QUSY01000507">
    <property type="protein sequence ID" value="RHY28910.1"/>
    <property type="molecule type" value="Genomic_DNA"/>
</dbReference>
<organism evidence="5 6">
    <name type="scientific">Aphanomyces invadans</name>
    <dbReference type="NCBI Taxonomy" id="157072"/>
    <lineage>
        <taxon>Eukaryota</taxon>
        <taxon>Sar</taxon>
        <taxon>Stramenopiles</taxon>
        <taxon>Oomycota</taxon>
        <taxon>Saprolegniomycetes</taxon>
        <taxon>Saprolegniales</taxon>
        <taxon>Verrucalvaceae</taxon>
        <taxon>Aphanomyces</taxon>
    </lineage>
</organism>
<dbReference type="InterPro" id="IPR027417">
    <property type="entry name" value="P-loop_NTPase"/>
</dbReference>
<dbReference type="InterPro" id="IPR003959">
    <property type="entry name" value="ATPase_AAA_core"/>
</dbReference>
<dbReference type="VEuPathDB" id="FungiDB:H310_08610"/>
<evidence type="ECO:0000313" key="6">
    <source>
        <dbReference type="Proteomes" id="UP000285060"/>
    </source>
</evidence>
<dbReference type="AlphaFoldDB" id="A0A418AU13"/>
<reference evidence="5 6" key="1">
    <citation type="submission" date="2018-08" db="EMBL/GenBank/DDBJ databases">
        <title>Aphanomyces genome sequencing and annotation.</title>
        <authorList>
            <person name="Minardi D."/>
            <person name="Oidtmann B."/>
            <person name="Van Der Giezen M."/>
            <person name="Studholme D.J."/>
        </authorList>
    </citation>
    <scope>NUCLEOTIDE SEQUENCE [LARGE SCALE GENOMIC DNA]</scope>
    <source>
        <strain evidence="5 6">NJM0002</strain>
    </source>
</reference>
<feature type="domain" description="AAA ATPase AAA+ lid" evidence="4">
    <location>
        <begin position="204"/>
        <end position="246"/>
    </location>
</feature>
<dbReference type="PANTHER" id="PTHR23077">
    <property type="entry name" value="AAA-FAMILY ATPASE"/>
    <property type="match status" value="1"/>
</dbReference>
<accession>A0A418AU13</accession>